<feature type="region of interest" description="Disordered" evidence="1">
    <location>
        <begin position="1"/>
        <end position="72"/>
    </location>
</feature>
<proteinExistence type="predicted"/>
<keyword evidence="3" id="KW-1185">Reference proteome</keyword>
<feature type="compositionally biased region" description="Acidic residues" evidence="1">
    <location>
        <begin position="146"/>
        <end position="169"/>
    </location>
</feature>
<organism evidence="2 3">
    <name type="scientific">Diacronema lutheri</name>
    <name type="common">Unicellular marine alga</name>
    <name type="synonym">Monochrysis lutheri</name>
    <dbReference type="NCBI Taxonomy" id="2081491"/>
    <lineage>
        <taxon>Eukaryota</taxon>
        <taxon>Haptista</taxon>
        <taxon>Haptophyta</taxon>
        <taxon>Pavlovophyceae</taxon>
        <taxon>Pavlovales</taxon>
        <taxon>Pavlovaceae</taxon>
        <taxon>Diacronema</taxon>
    </lineage>
</organism>
<reference evidence="2" key="1">
    <citation type="submission" date="2021-05" db="EMBL/GenBank/DDBJ databases">
        <title>The genome of the haptophyte Pavlova lutheri (Diacronema luteri, Pavlovales) - a model for lipid biosynthesis in eukaryotic algae.</title>
        <authorList>
            <person name="Hulatt C.J."/>
            <person name="Posewitz M.C."/>
        </authorList>
    </citation>
    <scope>NUCLEOTIDE SEQUENCE</scope>
    <source>
        <strain evidence="2">NIVA-4/92</strain>
    </source>
</reference>
<evidence type="ECO:0000313" key="3">
    <source>
        <dbReference type="Proteomes" id="UP000751190"/>
    </source>
</evidence>
<comment type="caution">
    <text evidence="2">The sequence shown here is derived from an EMBL/GenBank/DDBJ whole genome shotgun (WGS) entry which is preliminary data.</text>
</comment>
<feature type="compositionally biased region" description="Low complexity" evidence="1">
    <location>
        <begin position="38"/>
        <end position="48"/>
    </location>
</feature>
<evidence type="ECO:0000256" key="1">
    <source>
        <dbReference type="SAM" id="MobiDB-lite"/>
    </source>
</evidence>
<name>A0A8J6CB60_DIALT</name>
<feature type="region of interest" description="Disordered" evidence="1">
    <location>
        <begin position="141"/>
        <end position="174"/>
    </location>
</feature>
<dbReference type="EMBL" id="JAGTXO010000004">
    <property type="protein sequence ID" value="KAG8468382.1"/>
    <property type="molecule type" value="Genomic_DNA"/>
</dbReference>
<sequence length="247" mass="25647">MLSPLSAVQSNTRVTRSRMKTGTTPSSVAKKLAVDQTPAKASPSPAAATRTVPQTPCTPSVRLPGPPPPTPASPMAVEMGSAQAFDTSLDTALTSFLAAVPELARAMEDLIVDPTSELPTFAIAPDKPGVSAAVPAEHIDDGMHDENDEASADGADEPDDASEDTEAGDDGMGVTHRMRMHGMLPDAVVFLEAAPEGPSHVRFEPVNTDTTRAFGRVDASRAHGLFPASALAANACSASHIRFPDDE</sequence>
<dbReference type="Proteomes" id="UP000751190">
    <property type="component" value="Unassembled WGS sequence"/>
</dbReference>
<protein>
    <submittedName>
        <fullName evidence="2">Uncharacterized protein</fullName>
    </submittedName>
</protein>
<gene>
    <name evidence="2" type="ORF">KFE25_013465</name>
</gene>
<accession>A0A8J6CB60</accession>
<feature type="compositionally biased region" description="Polar residues" evidence="1">
    <location>
        <begin position="1"/>
        <end position="27"/>
    </location>
</feature>
<dbReference type="AlphaFoldDB" id="A0A8J6CB60"/>
<evidence type="ECO:0000313" key="2">
    <source>
        <dbReference type="EMBL" id="KAG8468382.1"/>
    </source>
</evidence>